<dbReference type="PANTHER" id="PTHR33470:SF29">
    <property type="entry name" value="POLLEN OLE E 1 ALLERGEN AND EXTENSIN FAMILY PROTEIN"/>
    <property type="match status" value="1"/>
</dbReference>
<dbReference type="Pfam" id="PF01190">
    <property type="entry name" value="Pollen_Ole_e_1"/>
    <property type="match status" value="1"/>
</dbReference>
<sequence length="221" mass="24725">MHKYGTISFSKFSQFGGKERQRTSSTIDRKRGMATTSSSILAATILVLFGLSFAAANWGEEAPTSELIHVSGKVLCQDCQMSYKDWISGERPIKGSTVSLTCMDDRKRVHHYDSDVTDERGEYEMVVSKYVNGKRLNEKQCLVRLVSSPDSDCNVLTDFAGGKSGVKLSQPTSVYRGTTKYDVGSFYYTHPMCERPEVGESDGKSGGDDDQEYYRYPETKY</sequence>
<evidence type="ECO:0008006" key="5">
    <source>
        <dbReference type="Google" id="ProtNLM"/>
    </source>
</evidence>
<dbReference type="Proteomes" id="UP001154282">
    <property type="component" value="Unassembled WGS sequence"/>
</dbReference>
<proteinExistence type="predicted"/>
<name>A0AAV0PES3_9ROSI</name>
<dbReference type="EMBL" id="CAMGYJ010000008">
    <property type="protein sequence ID" value="CAI0469295.1"/>
    <property type="molecule type" value="Genomic_DNA"/>
</dbReference>
<evidence type="ECO:0000313" key="3">
    <source>
        <dbReference type="EMBL" id="CAI0469295.1"/>
    </source>
</evidence>
<evidence type="ECO:0000256" key="1">
    <source>
        <dbReference type="ARBA" id="ARBA00022729"/>
    </source>
</evidence>
<organism evidence="3 4">
    <name type="scientific">Linum tenue</name>
    <dbReference type="NCBI Taxonomy" id="586396"/>
    <lineage>
        <taxon>Eukaryota</taxon>
        <taxon>Viridiplantae</taxon>
        <taxon>Streptophyta</taxon>
        <taxon>Embryophyta</taxon>
        <taxon>Tracheophyta</taxon>
        <taxon>Spermatophyta</taxon>
        <taxon>Magnoliopsida</taxon>
        <taxon>eudicotyledons</taxon>
        <taxon>Gunneridae</taxon>
        <taxon>Pentapetalae</taxon>
        <taxon>rosids</taxon>
        <taxon>fabids</taxon>
        <taxon>Malpighiales</taxon>
        <taxon>Linaceae</taxon>
        <taxon>Linum</taxon>
    </lineage>
</organism>
<dbReference type="AlphaFoldDB" id="A0AAV0PES3"/>
<reference evidence="3" key="1">
    <citation type="submission" date="2022-08" db="EMBL/GenBank/DDBJ databases">
        <authorList>
            <person name="Gutierrez-Valencia J."/>
        </authorList>
    </citation>
    <scope>NUCLEOTIDE SEQUENCE</scope>
</reference>
<comment type="caution">
    <text evidence="3">The sequence shown here is derived from an EMBL/GenBank/DDBJ whole genome shotgun (WGS) entry which is preliminary data.</text>
</comment>
<feature type="region of interest" description="Disordered" evidence="2">
    <location>
        <begin position="197"/>
        <end position="221"/>
    </location>
</feature>
<gene>
    <name evidence="3" type="ORF">LITE_LOCUS38120</name>
</gene>
<evidence type="ECO:0000313" key="4">
    <source>
        <dbReference type="Proteomes" id="UP001154282"/>
    </source>
</evidence>
<evidence type="ECO:0000256" key="2">
    <source>
        <dbReference type="SAM" id="MobiDB-lite"/>
    </source>
</evidence>
<protein>
    <recommendedName>
        <fullName evidence="5">Pollen Ole e 1 allergen and extensin family protein</fullName>
    </recommendedName>
</protein>
<keyword evidence="4" id="KW-1185">Reference proteome</keyword>
<keyword evidence="1" id="KW-0732">Signal</keyword>
<dbReference type="PANTHER" id="PTHR33470">
    <property type="entry name" value="OS01G0164075 PROTEIN"/>
    <property type="match status" value="1"/>
</dbReference>
<dbReference type="GO" id="GO:0071944">
    <property type="term" value="C:cell periphery"/>
    <property type="evidence" value="ECO:0007669"/>
    <property type="project" value="TreeGrafter"/>
</dbReference>
<accession>A0AAV0PES3</accession>